<accession>A0A6J4V1Y1</accession>
<feature type="compositionally biased region" description="Low complexity" evidence="1">
    <location>
        <begin position="40"/>
        <end position="62"/>
    </location>
</feature>
<feature type="region of interest" description="Disordered" evidence="1">
    <location>
        <begin position="1"/>
        <end position="91"/>
    </location>
</feature>
<gene>
    <name evidence="2" type="ORF">AVDCRST_MAG18-1399</name>
</gene>
<evidence type="ECO:0000313" key="2">
    <source>
        <dbReference type="EMBL" id="CAA9564948.1"/>
    </source>
</evidence>
<organism evidence="2">
    <name type="scientific">uncultured Thermomicrobiales bacterium</name>
    <dbReference type="NCBI Taxonomy" id="1645740"/>
    <lineage>
        <taxon>Bacteria</taxon>
        <taxon>Pseudomonadati</taxon>
        <taxon>Thermomicrobiota</taxon>
        <taxon>Thermomicrobia</taxon>
        <taxon>Thermomicrobiales</taxon>
        <taxon>environmental samples</taxon>
    </lineage>
</organism>
<proteinExistence type="predicted"/>
<protein>
    <submittedName>
        <fullName evidence="2">Uncharacterized protein</fullName>
    </submittedName>
</protein>
<sequence>MASADQPVASTVGAPTIGTSRAPLPRNGRSSTARSERPARPASAMRARPASNPSRATSPSTAGLLGTDEGGSDAVTPTIVISSPIHPGPQS</sequence>
<dbReference type="AlphaFoldDB" id="A0A6J4V1Y1"/>
<dbReference type="EMBL" id="CADCWN010000103">
    <property type="protein sequence ID" value="CAA9564948.1"/>
    <property type="molecule type" value="Genomic_DNA"/>
</dbReference>
<reference evidence="2" key="1">
    <citation type="submission" date="2020-02" db="EMBL/GenBank/DDBJ databases">
        <authorList>
            <person name="Meier V. D."/>
        </authorList>
    </citation>
    <scope>NUCLEOTIDE SEQUENCE</scope>
    <source>
        <strain evidence="2">AVDCRST_MAG18</strain>
    </source>
</reference>
<evidence type="ECO:0000256" key="1">
    <source>
        <dbReference type="SAM" id="MobiDB-lite"/>
    </source>
</evidence>
<name>A0A6J4V1Y1_9BACT</name>